<dbReference type="InterPro" id="IPR003593">
    <property type="entry name" value="AAA+_ATPase"/>
</dbReference>
<dbReference type="PROSITE" id="PS00676">
    <property type="entry name" value="SIGMA54_INTERACT_2"/>
    <property type="match status" value="1"/>
</dbReference>
<dbReference type="RefSeq" id="WP_338537204.1">
    <property type="nucleotide sequence ID" value="NZ_AP028654.1"/>
</dbReference>
<keyword evidence="3" id="KW-0067">ATP-binding</keyword>
<evidence type="ECO:0000313" key="11">
    <source>
        <dbReference type="EMBL" id="BEP28905.1"/>
    </source>
</evidence>
<dbReference type="PROSITE" id="PS00675">
    <property type="entry name" value="SIGMA54_INTERACT_1"/>
    <property type="match status" value="1"/>
</dbReference>
<feature type="domain" description="Response regulatory" evidence="10">
    <location>
        <begin position="7"/>
        <end position="121"/>
    </location>
</feature>
<dbReference type="Gene3D" id="3.40.50.2300">
    <property type="match status" value="1"/>
</dbReference>
<keyword evidence="4" id="KW-0805">Transcription regulation</keyword>
<organism evidence="11 12">
    <name type="scientific">Helicovermis profundi</name>
    <dbReference type="NCBI Taxonomy" id="3065157"/>
    <lineage>
        <taxon>Bacteria</taxon>
        <taxon>Bacillati</taxon>
        <taxon>Bacillota</taxon>
        <taxon>Clostridia</taxon>
        <taxon>Helicovermis</taxon>
    </lineage>
</organism>
<dbReference type="InterPro" id="IPR001789">
    <property type="entry name" value="Sig_transdc_resp-reg_receiver"/>
</dbReference>
<dbReference type="InterPro" id="IPR002197">
    <property type="entry name" value="HTH_Fis"/>
</dbReference>
<dbReference type="PROSITE" id="PS00688">
    <property type="entry name" value="SIGMA54_INTERACT_3"/>
    <property type="match status" value="1"/>
</dbReference>
<feature type="modified residue" description="4-aspartylphosphate" evidence="8">
    <location>
        <position position="56"/>
    </location>
</feature>
<dbReference type="InterPro" id="IPR027417">
    <property type="entry name" value="P-loop_NTPase"/>
</dbReference>
<evidence type="ECO:0000256" key="5">
    <source>
        <dbReference type="ARBA" id="ARBA00023125"/>
    </source>
</evidence>
<dbReference type="Proteomes" id="UP001321786">
    <property type="component" value="Chromosome"/>
</dbReference>
<dbReference type="InterPro" id="IPR058031">
    <property type="entry name" value="AAA_lid_NorR"/>
</dbReference>
<dbReference type="InterPro" id="IPR011006">
    <property type="entry name" value="CheY-like_superfamily"/>
</dbReference>
<dbReference type="InterPro" id="IPR009057">
    <property type="entry name" value="Homeodomain-like_sf"/>
</dbReference>
<dbReference type="Gene3D" id="1.10.10.60">
    <property type="entry name" value="Homeodomain-like"/>
    <property type="match status" value="1"/>
</dbReference>
<dbReference type="SUPFAM" id="SSF52172">
    <property type="entry name" value="CheY-like"/>
    <property type="match status" value="1"/>
</dbReference>
<dbReference type="Gene3D" id="3.40.50.300">
    <property type="entry name" value="P-loop containing nucleotide triphosphate hydrolases"/>
    <property type="match status" value="1"/>
</dbReference>
<dbReference type="Pfam" id="PF02954">
    <property type="entry name" value="HTH_8"/>
    <property type="match status" value="1"/>
</dbReference>
<evidence type="ECO:0000256" key="1">
    <source>
        <dbReference type="ARBA" id="ARBA00018672"/>
    </source>
</evidence>
<accession>A0AAU9E4J0</accession>
<dbReference type="PANTHER" id="PTHR32071">
    <property type="entry name" value="TRANSCRIPTIONAL REGULATORY PROTEIN"/>
    <property type="match status" value="1"/>
</dbReference>
<evidence type="ECO:0000256" key="6">
    <source>
        <dbReference type="ARBA" id="ARBA00023163"/>
    </source>
</evidence>
<evidence type="ECO:0000313" key="12">
    <source>
        <dbReference type="Proteomes" id="UP001321786"/>
    </source>
</evidence>
<dbReference type="InterPro" id="IPR025662">
    <property type="entry name" value="Sigma_54_int_dom_ATP-bd_1"/>
</dbReference>
<evidence type="ECO:0000256" key="4">
    <source>
        <dbReference type="ARBA" id="ARBA00023015"/>
    </source>
</evidence>
<dbReference type="SMART" id="SM00382">
    <property type="entry name" value="AAA"/>
    <property type="match status" value="1"/>
</dbReference>
<dbReference type="GO" id="GO:0000160">
    <property type="term" value="P:phosphorelay signal transduction system"/>
    <property type="evidence" value="ECO:0007669"/>
    <property type="project" value="InterPro"/>
</dbReference>
<dbReference type="SMART" id="SM00448">
    <property type="entry name" value="REC"/>
    <property type="match status" value="1"/>
</dbReference>
<dbReference type="GO" id="GO:0006355">
    <property type="term" value="P:regulation of DNA-templated transcription"/>
    <property type="evidence" value="ECO:0007669"/>
    <property type="project" value="InterPro"/>
</dbReference>
<evidence type="ECO:0000256" key="3">
    <source>
        <dbReference type="ARBA" id="ARBA00022840"/>
    </source>
</evidence>
<dbReference type="PROSITE" id="PS50110">
    <property type="entry name" value="RESPONSE_REGULATORY"/>
    <property type="match status" value="1"/>
</dbReference>
<protein>
    <recommendedName>
        <fullName evidence="1">Stage 0 sporulation protein A homolog</fullName>
    </recommendedName>
</protein>
<evidence type="ECO:0000256" key="7">
    <source>
        <dbReference type="ARBA" id="ARBA00024867"/>
    </source>
</evidence>
<dbReference type="InterPro" id="IPR025943">
    <property type="entry name" value="Sigma_54_int_dom_ATP-bd_2"/>
</dbReference>
<name>A0AAU9E4J0_9FIRM</name>
<keyword evidence="6" id="KW-0804">Transcription</keyword>
<comment type="function">
    <text evidence="7">May play the central regulatory role in sporulation. It may be an element of the effector pathway responsible for the activation of sporulation genes in response to nutritional stress. Spo0A may act in concert with spo0H (a sigma factor) to control the expression of some genes that are critical to the sporulation process.</text>
</comment>
<evidence type="ECO:0000256" key="2">
    <source>
        <dbReference type="ARBA" id="ARBA00022741"/>
    </source>
</evidence>
<dbReference type="SUPFAM" id="SSF52540">
    <property type="entry name" value="P-loop containing nucleoside triphosphate hydrolases"/>
    <property type="match status" value="1"/>
</dbReference>
<keyword evidence="5" id="KW-0238">DNA-binding</keyword>
<dbReference type="InterPro" id="IPR025944">
    <property type="entry name" value="Sigma_54_int_dom_CS"/>
</dbReference>
<dbReference type="EMBL" id="AP028654">
    <property type="protein sequence ID" value="BEP28905.1"/>
    <property type="molecule type" value="Genomic_DNA"/>
</dbReference>
<dbReference type="PANTHER" id="PTHR32071:SF57">
    <property type="entry name" value="C4-DICARBOXYLATE TRANSPORT TRANSCRIPTIONAL REGULATORY PROTEIN DCTD"/>
    <property type="match status" value="1"/>
</dbReference>
<gene>
    <name evidence="11" type="ORF">HLPR_12360</name>
</gene>
<keyword evidence="8" id="KW-0597">Phosphoprotein</keyword>
<keyword evidence="2" id="KW-0547">Nucleotide-binding</keyword>
<reference evidence="11 12" key="1">
    <citation type="submission" date="2023-08" db="EMBL/GenBank/DDBJ databases">
        <title>Helicovermis profunda gen. nov., sp. nov., a novel mesophilic, fermentative bacterium within the Bacillota from a deep-sea hydrothermal vent chimney.</title>
        <authorList>
            <person name="Miyazaki U."/>
            <person name="Mizutani D."/>
            <person name="Hashimoto Y."/>
            <person name="Tame A."/>
            <person name="Sawayama S."/>
            <person name="Miyazaki J."/>
            <person name="Takai K."/>
            <person name="Nakagawa S."/>
        </authorList>
    </citation>
    <scope>NUCLEOTIDE SEQUENCE [LARGE SCALE GENOMIC DNA]</scope>
    <source>
        <strain evidence="11 12">S502</strain>
    </source>
</reference>
<dbReference type="InterPro" id="IPR002078">
    <property type="entry name" value="Sigma_54_int"/>
</dbReference>
<evidence type="ECO:0000259" key="10">
    <source>
        <dbReference type="PROSITE" id="PS50110"/>
    </source>
</evidence>
<dbReference type="GO" id="GO:0043565">
    <property type="term" value="F:sequence-specific DNA binding"/>
    <property type="evidence" value="ECO:0007669"/>
    <property type="project" value="InterPro"/>
</dbReference>
<feature type="domain" description="Sigma-54 factor interaction" evidence="9">
    <location>
        <begin position="144"/>
        <end position="373"/>
    </location>
</feature>
<dbReference type="Pfam" id="PF00072">
    <property type="entry name" value="Response_reg"/>
    <property type="match status" value="1"/>
</dbReference>
<dbReference type="FunFam" id="3.40.50.300:FF:000006">
    <property type="entry name" value="DNA-binding transcriptional regulator NtrC"/>
    <property type="match status" value="1"/>
</dbReference>
<evidence type="ECO:0000256" key="8">
    <source>
        <dbReference type="PROSITE-ProRule" id="PRU00169"/>
    </source>
</evidence>
<sequence length="452" mass="52115">MKKSLLNILIIDDEKEYLDVLNLILSKENYYIELESNPKKALVKSLDAKFDLIITDLVMPNISGLEILEKVKDANPHTEVIISTGYGSINNAVEAIKKGAFSYFIKSHDPEELIFEIKKLVKIKKLENKNRFLLSKSNNRIFNLSSKNYEFNKVLNTVKKAAKSNANILLLGESGVGKEVFASYIHSLSQRKEEVFIPVNCHALSETLLESELFGHEKGSFSGAIETRIGRFESAHKGTLFLDEIGDTSLNLQAKLLRTLEDKKIEKIGSNISKKIDFRLICATNKDLLEMIKNSSFREDFYFRISTIVIEIPPLRRRKEDISDFINYFIKEISNDTKKEIVKIENEVIAFLQDYNFPGNIRELKNIIERLVVLSENGIIRYSDLPDLNPSLPSTSNFKANLTLKEFRVYEEKKYIEYILNINNFNMTKTAEKLNISRRQLFNKINEYKIKK</sequence>
<dbReference type="KEGG" id="hprf:HLPR_12360"/>
<dbReference type="Pfam" id="PF25601">
    <property type="entry name" value="AAA_lid_14"/>
    <property type="match status" value="1"/>
</dbReference>
<dbReference type="Pfam" id="PF00158">
    <property type="entry name" value="Sigma54_activat"/>
    <property type="match status" value="1"/>
</dbReference>
<dbReference type="CDD" id="cd00009">
    <property type="entry name" value="AAA"/>
    <property type="match status" value="1"/>
</dbReference>
<dbReference type="SUPFAM" id="SSF46689">
    <property type="entry name" value="Homeodomain-like"/>
    <property type="match status" value="1"/>
</dbReference>
<dbReference type="GO" id="GO:0005524">
    <property type="term" value="F:ATP binding"/>
    <property type="evidence" value="ECO:0007669"/>
    <property type="project" value="UniProtKB-KW"/>
</dbReference>
<evidence type="ECO:0000259" key="9">
    <source>
        <dbReference type="PROSITE" id="PS50045"/>
    </source>
</evidence>
<dbReference type="Gene3D" id="1.10.8.60">
    <property type="match status" value="1"/>
</dbReference>
<dbReference type="PROSITE" id="PS50045">
    <property type="entry name" value="SIGMA54_INTERACT_4"/>
    <property type="match status" value="1"/>
</dbReference>
<proteinExistence type="predicted"/>
<dbReference type="AlphaFoldDB" id="A0AAU9E4J0"/>
<keyword evidence="12" id="KW-1185">Reference proteome</keyword>